<dbReference type="InterPro" id="IPR018108">
    <property type="entry name" value="MCP_transmembrane"/>
</dbReference>
<accession>A0A2J7Q2L2</accession>
<dbReference type="PROSITE" id="PS50920">
    <property type="entry name" value="SOLCAR"/>
    <property type="match status" value="1"/>
</dbReference>
<evidence type="ECO:0000256" key="11">
    <source>
        <dbReference type="RuleBase" id="RU000488"/>
    </source>
</evidence>
<keyword evidence="8" id="KW-0496">Mitochondrion</keyword>
<feature type="repeat" description="Solcar" evidence="10">
    <location>
        <begin position="343"/>
        <end position="442"/>
    </location>
</feature>
<evidence type="ECO:0000256" key="6">
    <source>
        <dbReference type="ARBA" id="ARBA00022787"/>
    </source>
</evidence>
<evidence type="ECO:0000256" key="5">
    <source>
        <dbReference type="ARBA" id="ARBA00022737"/>
    </source>
</evidence>
<protein>
    <submittedName>
        <fullName evidence="13">Solute carrier family 25 member 46</fullName>
    </submittedName>
</protein>
<keyword evidence="3 11" id="KW-0813">Transport</keyword>
<organism evidence="13 14">
    <name type="scientific">Cryptotermes secundus</name>
    <dbReference type="NCBI Taxonomy" id="105785"/>
    <lineage>
        <taxon>Eukaryota</taxon>
        <taxon>Metazoa</taxon>
        <taxon>Ecdysozoa</taxon>
        <taxon>Arthropoda</taxon>
        <taxon>Hexapoda</taxon>
        <taxon>Insecta</taxon>
        <taxon>Pterygota</taxon>
        <taxon>Neoptera</taxon>
        <taxon>Polyneoptera</taxon>
        <taxon>Dictyoptera</taxon>
        <taxon>Blattodea</taxon>
        <taxon>Blattoidea</taxon>
        <taxon>Termitoidae</taxon>
        <taxon>Kalotermitidae</taxon>
        <taxon>Cryptotermitinae</taxon>
        <taxon>Cryptotermes</taxon>
    </lineage>
</organism>
<keyword evidence="14" id="KW-1185">Reference proteome</keyword>
<dbReference type="GO" id="GO:0090149">
    <property type="term" value="P:mitochondrial membrane fission"/>
    <property type="evidence" value="ECO:0007669"/>
    <property type="project" value="InterPro"/>
</dbReference>
<comment type="similarity">
    <text evidence="2 11">Belongs to the mitochondrial carrier (TC 2.A.29) family.</text>
</comment>
<gene>
    <name evidence="13" type="primary">SLC25A46</name>
    <name evidence="13" type="ORF">B7P43_G02157</name>
</gene>
<evidence type="ECO:0000256" key="1">
    <source>
        <dbReference type="ARBA" id="ARBA00004374"/>
    </source>
</evidence>
<dbReference type="InterPro" id="IPR039158">
    <property type="entry name" value="SLC25A46"/>
</dbReference>
<dbReference type="AlphaFoldDB" id="A0A2J7Q2L2"/>
<dbReference type="FunCoup" id="A0A2J7Q2L2">
    <property type="interactions" value="807"/>
</dbReference>
<comment type="subcellular location">
    <subcellularLocation>
        <location evidence="1">Mitochondrion outer membrane</location>
        <topology evidence="1">Multi-pass membrane protein</topology>
    </subcellularLocation>
</comment>
<dbReference type="STRING" id="105785.A0A2J7Q2L2"/>
<evidence type="ECO:0000313" key="14">
    <source>
        <dbReference type="Proteomes" id="UP000235965"/>
    </source>
</evidence>
<evidence type="ECO:0000256" key="8">
    <source>
        <dbReference type="ARBA" id="ARBA00023128"/>
    </source>
</evidence>
<evidence type="ECO:0000256" key="9">
    <source>
        <dbReference type="ARBA" id="ARBA00023136"/>
    </source>
</evidence>
<name>A0A2J7Q2L2_9NEOP</name>
<dbReference type="InParanoid" id="A0A2J7Q2L2"/>
<feature type="compositionally biased region" description="Basic and acidic residues" evidence="12">
    <location>
        <begin position="7"/>
        <end position="16"/>
    </location>
</feature>
<evidence type="ECO:0000256" key="2">
    <source>
        <dbReference type="ARBA" id="ARBA00006375"/>
    </source>
</evidence>
<dbReference type="Proteomes" id="UP000235965">
    <property type="component" value="Unassembled WGS sequence"/>
</dbReference>
<keyword evidence="9 10" id="KW-0472">Membrane</keyword>
<comment type="caution">
    <text evidence="13">The sequence shown here is derived from an EMBL/GenBank/DDBJ whole genome shotgun (WGS) entry which is preliminary data.</text>
</comment>
<evidence type="ECO:0000256" key="12">
    <source>
        <dbReference type="SAM" id="MobiDB-lite"/>
    </source>
</evidence>
<reference evidence="13 14" key="1">
    <citation type="submission" date="2017-12" db="EMBL/GenBank/DDBJ databases">
        <title>Hemimetabolous genomes reveal molecular basis of termite eusociality.</title>
        <authorList>
            <person name="Harrison M.C."/>
            <person name="Jongepier E."/>
            <person name="Robertson H.M."/>
            <person name="Arning N."/>
            <person name="Bitard-Feildel T."/>
            <person name="Chao H."/>
            <person name="Childers C.P."/>
            <person name="Dinh H."/>
            <person name="Doddapaneni H."/>
            <person name="Dugan S."/>
            <person name="Gowin J."/>
            <person name="Greiner C."/>
            <person name="Han Y."/>
            <person name="Hu H."/>
            <person name="Hughes D.S.T."/>
            <person name="Huylmans A.-K."/>
            <person name="Kemena C."/>
            <person name="Kremer L.P.M."/>
            <person name="Lee S.L."/>
            <person name="Lopez-Ezquerra A."/>
            <person name="Mallet L."/>
            <person name="Monroy-Kuhn J.M."/>
            <person name="Moser A."/>
            <person name="Murali S.C."/>
            <person name="Muzny D.M."/>
            <person name="Otani S."/>
            <person name="Piulachs M.-D."/>
            <person name="Poelchau M."/>
            <person name="Qu J."/>
            <person name="Schaub F."/>
            <person name="Wada-Katsumata A."/>
            <person name="Worley K.C."/>
            <person name="Xie Q."/>
            <person name="Ylla G."/>
            <person name="Poulsen M."/>
            <person name="Gibbs R.A."/>
            <person name="Schal C."/>
            <person name="Richards S."/>
            <person name="Belles X."/>
            <person name="Korb J."/>
            <person name="Bornberg-Bauer E."/>
        </authorList>
    </citation>
    <scope>NUCLEOTIDE SEQUENCE [LARGE SCALE GENOMIC DNA]</scope>
    <source>
        <tissue evidence="13">Whole body</tissue>
    </source>
</reference>
<sequence>MAGMESYPRHSYESISDRPIQSRYESDEVLRFSGGASRERFSPKSFEDASQKDDDGTITKYIGIGVGLASLITENLLSHPFVVLRRQCQVHNNSSLYHLMPVTFLPVIVHLHRRQGITTLWKGLGSVLMIRGMTLAVEDLISKFTPWPKQDIEDGPRASELRRSHTEENVKKVTEILASDRCVSARLIEELLGIPKITVHQILTEDLGKWKVYAWEISWHSSLKSFGQHILLKCTTLAVITPFFSASLVETVQSDIASEKPGIFDVFKEGICRLVSWSSPQKGRMLPVLALVVPTVMYGLFKYLFYNGVRGVANWVMHFTHRHEQEKQGALSRDILGRTVSQDIELTSSLIGLIAAEVVFFPMETVLHRLHLQGTRTIIDNLDSGYEVIPILTSYEGARDCYVTIVQQEGVAGLYKGFGALILQFVAHVAVIKLTKFMLTEISSLLRSARKPPPAASSDMDLTRVSPSHHVYSKPPSGYGYTQQAYLPSD</sequence>
<evidence type="ECO:0000256" key="10">
    <source>
        <dbReference type="PROSITE-ProRule" id="PRU00282"/>
    </source>
</evidence>
<dbReference type="GO" id="GO:0005741">
    <property type="term" value="C:mitochondrial outer membrane"/>
    <property type="evidence" value="ECO:0007669"/>
    <property type="project" value="UniProtKB-SubCell"/>
</dbReference>
<dbReference type="EMBL" id="NEVH01019369">
    <property type="protein sequence ID" value="PNF22820.1"/>
    <property type="molecule type" value="Genomic_DNA"/>
</dbReference>
<dbReference type="PANTHER" id="PTHR21252:SF2">
    <property type="entry name" value="MITOCHONDRIAL OUTER MEMBRANE PROTEIN SLC25A46"/>
    <property type="match status" value="1"/>
</dbReference>
<keyword evidence="7" id="KW-1133">Transmembrane helix</keyword>
<keyword evidence="4 10" id="KW-0812">Transmembrane</keyword>
<dbReference type="Pfam" id="PF00153">
    <property type="entry name" value="Mito_carr"/>
    <property type="match status" value="2"/>
</dbReference>
<feature type="region of interest" description="Disordered" evidence="12">
    <location>
        <begin position="449"/>
        <end position="490"/>
    </location>
</feature>
<dbReference type="SUPFAM" id="SSF103506">
    <property type="entry name" value="Mitochondrial carrier"/>
    <property type="match status" value="1"/>
</dbReference>
<evidence type="ECO:0000313" key="13">
    <source>
        <dbReference type="EMBL" id="PNF22820.1"/>
    </source>
</evidence>
<proteinExistence type="inferred from homology"/>
<dbReference type="InterPro" id="IPR023395">
    <property type="entry name" value="MCP_dom_sf"/>
</dbReference>
<evidence type="ECO:0000256" key="7">
    <source>
        <dbReference type="ARBA" id="ARBA00022989"/>
    </source>
</evidence>
<dbReference type="Gene3D" id="1.50.40.10">
    <property type="entry name" value="Mitochondrial carrier domain"/>
    <property type="match status" value="1"/>
</dbReference>
<dbReference type="OrthoDB" id="2403262at2759"/>
<keyword evidence="5" id="KW-0677">Repeat</keyword>
<evidence type="ECO:0000256" key="4">
    <source>
        <dbReference type="ARBA" id="ARBA00022692"/>
    </source>
</evidence>
<keyword evidence="6" id="KW-1000">Mitochondrion outer membrane</keyword>
<dbReference type="PANTHER" id="PTHR21252">
    <property type="entry name" value="TB1 PROTEIN-RELATED"/>
    <property type="match status" value="1"/>
</dbReference>
<evidence type="ECO:0000256" key="3">
    <source>
        <dbReference type="ARBA" id="ARBA00022448"/>
    </source>
</evidence>
<feature type="compositionally biased region" description="Polar residues" evidence="12">
    <location>
        <begin position="480"/>
        <end position="490"/>
    </location>
</feature>
<feature type="region of interest" description="Disordered" evidence="12">
    <location>
        <begin position="1"/>
        <end position="20"/>
    </location>
</feature>